<dbReference type="PROSITE" id="PS00138">
    <property type="entry name" value="SUBTILASE_SER"/>
    <property type="match status" value="1"/>
</dbReference>
<evidence type="ECO:0000259" key="12">
    <source>
        <dbReference type="Pfam" id="PF06280"/>
    </source>
</evidence>
<keyword evidence="16" id="KW-1185">Reference proteome</keyword>
<feature type="chain" id="PRO_5044569668" evidence="10">
    <location>
        <begin position="22"/>
        <end position="1079"/>
    </location>
</feature>
<dbReference type="OrthoDB" id="9798386at2"/>
<evidence type="ECO:0000256" key="1">
    <source>
        <dbReference type="ARBA" id="ARBA00011073"/>
    </source>
</evidence>
<sequence length="1079" mass="115665">MIKLTKVISLLATASAVGIFAFTSSDLTLTGPQTQLAEAKALTPEAANQKALNKGNVPKLWSQGYKGQGMVVAVLDSGIQNNHEFVLSNNDTARITKTDAKRLIAQKGYGTYVSPKIPFAYDYVNNSNSDVQADNISGYHGLMVGGVVAANGAGLKSNTQRVQGVAPEAQLLNMKMYGGFSDEWPSDIAKAIYDAVDLGADVINMSLGIGVPAKSLTDQEQAAVKYATDHGVFVAVAGSNFGHSGSINNGYNEQSNSTVTAYEPANFGTISDPAVSPFATTVGDENIAAGDKSEMDSFSAWGPTPEFTLKPDVSAPGQRVGVLDENNHLTTDTGTSFASPYIAGAAALIMQKLKKTQPDLKGANLVRTVRLQLMNTVAPMADDQYPGEIVSPRTQGTGQVNVRNAANLNAVAFDPSSTSQQGSVSLRSIGQTTSFKVAVTNLGSTPATYHVNTSNGPFTEVRETNKHNVGPVHDTSIAGASLKPDTTDITVAPGKTANVNFTLDIGSQAAKNEVAEGYVTFENSDATQNLTVPYFGYYGDPTQERVVDKPVNQPDNIFGGNYLLDTKNMPLGLSDRTSLASWLNTLSDPDSLRDSIVKRIQSDKVAFSPNGDGRSDAISPLIFTTQDLQHVTAEITDSKGNVVRTIDQENNTQKSIQELTTGYTDDLSISPSMRLNPKALDWNGMAYDQSTGKMRVVPDGQYHYVLKTTNYNDGTDQDQTTSLPVKVDTVAPKINQAVYHYGLLTVRYSDVGAGFTNISALAVKIASKSVGVSLNNNGQTNSGHLVYNLSAAKQKALKNAKGHIQLQLADVAGNQTKKTISTSPTQYRHVTISKKKGSQIIWTTKTNVLKAMWSRDKFAVSTRFTPTAGIKFSGLNDNNYTLINAASKVYNSATHQLTIAGKVANPKSKLTILRTPNQEAAINQVKIQRNGKFTFEMPLNPTTQRGIGYILQTQHKHKTVTAKGTLVVMVDTTLPTLNLSDSAGNDSQITTNHPTFTISGSVDDNVDGYRLFINGDNIFHEQNDAGWVNDQDPGANPNPHGPHQFSQTFDLKDGQNIFKVSAVDETGNTVTKILNVTKS</sequence>
<evidence type="ECO:0000256" key="3">
    <source>
        <dbReference type="ARBA" id="ARBA00022729"/>
    </source>
</evidence>
<evidence type="ECO:0000256" key="8">
    <source>
        <dbReference type="RuleBase" id="RU003355"/>
    </source>
</evidence>
<feature type="domain" description="Peptidase S8/S53" evidence="11">
    <location>
        <begin position="67"/>
        <end position="382"/>
    </location>
</feature>
<feature type="signal peptide" evidence="10">
    <location>
        <begin position="1"/>
        <end position="21"/>
    </location>
</feature>
<dbReference type="PANTHER" id="PTHR43806:SF11">
    <property type="entry name" value="CEREVISIN-RELATED"/>
    <property type="match status" value="1"/>
</dbReference>
<dbReference type="InterPro" id="IPR023827">
    <property type="entry name" value="Peptidase_S8_Asp-AS"/>
</dbReference>
<evidence type="ECO:0000256" key="9">
    <source>
        <dbReference type="SAM" id="MobiDB-lite"/>
    </source>
</evidence>
<evidence type="ECO:0000313" key="14">
    <source>
        <dbReference type="EMBL" id="TDG93302.1"/>
    </source>
</evidence>
<dbReference type="Pfam" id="PF06280">
    <property type="entry name" value="fn3_5"/>
    <property type="match status" value="1"/>
</dbReference>
<evidence type="ECO:0000256" key="4">
    <source>
        <dbReference type="ARBA" id="ARBA00022801"/>
    </source>
</evidence>
<dbReference type="GO" id="GO:0004252">
    <property type="term" value="F:serine-type endopeptidase activity"/>
    <property type="evidence" value="ECO:0007669"/>
    <property type="project" value="UniProtKB-UniRule"/>
</dbReference>
<keyword evidence="2 7" id="KW-0645">Protease</keyword>
<dbReference type="EMBL" id="PUFL01000034">
    <property type="protein sequence ID" value="TDG93302.1"/>
    <property type="molecule type" value="Genomic_DNA"/>
</dbReference>
<dbReference type="InterPro" id="IPR050131">
    <property type="entry name" value="Peptidase_S8_subtilisin-like"/>
</dbReference>
<feature type="domain" description="C5a peptidase/Subtilisin-like protease SBT2-like Fn3-like" evidence="12">
    <location>
        <begin position="424"/>
        <end position="534"/>
    </location>
</feature>
<dbReference type="CDD" id="cd07475">
    <property type="entry name" value="Peptidases_S8_C5a_Peptidase"/>
    <property type="match status" value="1"/>
</dbReference>
<dbReference type="Gene3D" id="2.60.40.10">
    <property type="entry name" value="Immunoglobulins"/>
    <property type="match status" value="1"/>
</dbReference>
<evidence type="ECO:0000256" key="10">
    <source>
        <dbReference type="SAM" id="SignalP"/>
    </source>
</evidence>
<evidence type="ECO:0000259" key="11">
    <source>
        <dbReference type="Pfam" id="PF00082"/>
    </source>
</evidence>
<keyword evidence="3 10" id="KW-0732">Signal</keyword>
<dbReference type="PRINTS" id="PR00723">
    <property type="entry name" value="SUBTILISIN"/>
</dbReference>
<name>A0A224VLF1_9LACO</name>
<dbReference type="InterPro" id="IPR013783">
    <property type="entry name" value="Ig-like_fold"/>
</dbReference>
<dbReference type="PROSITE" id="PS00136">
    <property type="entry name" value="SUBTILASE_ASP"/>
    <property type="match status" value="1"/>
</dbReference>
<evidence type="ECO:0000256" key="6">
    <source>
        <dbReference type="PIRSR" id="PIRSR615500-1"/>
    </source>
</evidence>
<feature type="region of interest" description="Disordered" evidence="9">
    <location>
        <begin position="1024"/>
        <end position="1043"/>
    </location>
</feature>
<accession>A0A224VLF1</accession>
<keyword evidence="4 7" id="KW-0378">Hydrolase</keyword>
<dbReference type="InterPro" id="IPR034216">
    <property type="entry name" value="C5a_Peptidase"/>
</dbReference>
<protein>
    <submittedName>
        <fullName evidence="13">Membrane associated subtilisin family serine protease</fullName>
    </submittedName>
</protein>
<reference evidence="14" key="3">
    <citation type="submission" date="2019-02" db="EMBL/GenBank/DDBJ databases">
        <authorList>
            <person name="Buron G."/>
            <person name="Chaylann A."/>
            <person name="Dolejs I."/>
            <person name="Forster J."/>
            <person name="Miks M.H."/>
        </authorList>
    </citation>
    <scope>NUCLEOTIDE SEQUENCE</scope>
    <source>
        <strain evidence="14">DSM 10551</strain>
    </source>
</reference>
<proteinExistence type="inferred from homology"/>
<comment type="similarity">
    <text evidence="1 7 8">Belongs to the peptidase S8 family.</text>
</comment>
<dbReference type="InterPro" id="IPR036852">
    <property type="entry name" value="Peptidase_S8/S53_dom_sf"/>
</dbReference>
<evidence type="ECO:0000313" key="16">
    <source>
        <dbReference type="Proteomes" id="UP000294668"/>
    </source>
</evidence>
<comment type="caution">
    <text evidence="13">The sequence shown here is derived from an EMBL/GenBank/DDBJ whole genome shotgun (WGS) entry which is preliminary data.</text>
</comment>
<dbReference type="PANTHER" id="PTHR43806">
    <property type="entry name" value="PEPTIDASE S8"/>
    <property type="match status" value="1"/>
</dbReference>
<evidence type="ECO:0000256" key="7">
    <source>
        <dbReference type="PROSITE-ProRule" id="PRU01240"/>
    </source>
</evidence>
<dbReference type="GO" id="GO:0006508">
    <property type="term" value="P:proteolysis"/>
    <property type="evidence" value="ECO:0007669"/>
    <property type="project" value="UniProtKB-KW"/>
</dbReference>
<dbReference type="Pfam" id="PF00082">
    <property type="entry name" value="Peptidase_S8"/>
    <property type="match status" value="1"/>
</dbReference>
<feature type="active site" description="Charge relay system" evidence="6 7">
    <location>
        <position position="140"/>
    </location>
</feature>
<keyword evidence="5 7" id="KW-0720">Serine protease</keyword>
<gene>
    <name evidence="14" type="ORF">C5L28_001772</name>
    <name evidence="13" type="ORF">LPKJCM_02103</name>
</gene>
<evidence type="ECO:0000256" key="2">
    <source>
        <dbReference type="ARBA" id="ARBA00022670"/>
    </source>
</evidence>
<dbReference type="AlphaFoldDB" id="A0A224VLF1"/>
<reference evidence="14 16" key="2">
    <citation type="journal article" date="2019" name="Appl. Microbiol. Biotechnol.">
        <title>Uncovering carbohydrate metabolism through a genotype-phenotype association study of 56 lactic acid bacteria genomes.</title>
        <authorList>
            <person name="Buron-Moles G."/>
            <person name="Chailyan A."/>
            <person name="Dolejs I."/>
            <person name="Forster J."/>
            <person name="Miks M.H."/>
        </authorList>
    </citation>
    <scope>NUCLEOTIDE SEQUENCE [LARGE SCALE GENOMIC DNA]</scope>
    <source>
        <strain evidence="14 16">DSM 10551</strain>
    </source>
</reference>
<evidence type="ECO:0000313" key="15">
    <source>
        <dbReference type="Proteomes" id="UP000214739"/>
    </source>
</evidence>
<dbReference type="InterPro" id="IPR023828">
    <property type="entry name" value="Peptidase_S8_Ser-AS"/>
</dbReference>
<feature type="active site" description="Charge relay system" evidence="6 7">
    <location>
        <position position="336"/>
    </location>
</feature>
<dbReference type="InterPro" id="IPR015500">
    <property type="entry name" value="Peptidase_S8_subtilisin-rel"/>
</dbReference>
<dbReference type="EMBL" id="BDGB01000104">
    <property type="protein sequence ID" value="GAW72970.1"/>
    <property type="molecule type" value="Genomic_DNA"/>
</dbReference>
<dbReference type="RefSeq" id="WP_057963287.1">
    <property type="nucleotide sequence ID" value="NZ_BAAAXO010000022.1"/>
</dbReference>
<dbReference type="Gene3D" id="2.60.40.4070">
    <property type="match status" value="1"/>
</dbReference>
<dbReference type="SUPFAM" id="SSF52743">
    <property type="entry name" value="Subtilisin-like"/>
    <property type="match status" value="1"/>
</dbReference>
<reference evidence="13 15" key="1">
    <citation type="journal article" date="2017" name="Biosci Microbiota Food Health">
        <title>Genomic characterization reconfirms the taxonomic status of Lactobacillus parakefiri.</title>
        <authorList>
            <person name="Tanizawa Y."/>
            <person name="Kobayashi H."/>
            <person name="Kaminuma E."/>
            <person name="Sakamoto M."/>
            <person name="Ohkuma M."/>
            <person name="Nakamura Y."/>
            <person name="Arita M."/>
            <person name="Tohno M."/>
        </authorList>
    </citation>
    <scope>NUCLEOTIDE SEQUENCE [LARGE SCALE GENOMIC DNA]</scope>
    <source>
        <strain evidence="13 15">JCM 8573</strain>
    </source>
</reference>
<dbReference type="PROSITE" id="PS51892">
    <property type="entry name" value="SUBTILASE"/>
    <property type="match status" value="1"/>
</dbReference>
<evidence type="ECO:0000256" key="5">
    <source>
        <dbReference type="ARBA" id="ARBA00022825"/>
    </source>
</evidence>
<dbReference type="InterPro" id="IPR000209">
    <property type="entry name" value="Peptidase_S8/S53_dom"/>
</dbReference>
<organism evidence="13 15">
    <name type="scientific">Lentilactobacillus parakefiri</name>
    <dbReference type="NCBI Taxonomy" id="152332"/>
    <lineage>
        <taxon>Bacteria</taxon>
        <taxon>Bacillati</taxon>
        <taxon>Bacillota</taxon>
        <taxon>Bacilli</taxon>
        <taxon>Lactobacillales</taxon>
        <taxon>Lactobacillaceae</taxon>
        <taxon>Lentilactobacillus</taxon>
    </lineage>
</organism>
<dbReference type="GO" id="GO:0016020">
    <property type="term" value="C:membrane"/>
    <property type="evidence" value="ECO:0007669"/>
    <property type="project" value="InterPro"/>
</dbReference>
<dbReference type="Proteomes" id="UP000294668">
    <property type="component" value="Unassembled WGS sequence"/>
</dbReference>
<dbReference type="Gene3D" id="3.40.50.200">
    <property type="entry name" value="Peptidase S8/S53 domain"/>
    <property type="match status" value="1"/>
</dbReference>
<evidence type="ECO:0000313" key="13">
    <source>
        <dbReference type="EMBL" id="GAW72970.1"/>
    </source>
</evidence>
<dbReference type="InterPro" id="IPR010435">
    <property type="entry name" value="C5a/SBT2-like_Fn3"/>
</dbReference>
<dbReference type="Gene3D" id="2.60.40.1710">
    <property type="entry name" value="Subtilisin-like superfamily"/>
    <property type="match status" value="1"/>
</dbReference>
<dbReference type="Proteomes" id="UP000214739">
    <property type="component" value="Unassembled WGS sequence"/>
</dbReference>
<feature type="active site" description="Charge relay system" evidence="6 7">
    <location>
        <position position="76"/>
    </location>
</feature>